<dbReference type="InterPro" id="IPR003010">
    <property type="entry name" value="C-N_Hydrolase"/>
</dbReference>
<evidence type="ECO:0000259" key="8">
    <source>
        <dbReference type="PROSITE" id="PS50263"/>
    </source>
</evidence>
<dbReference type="PANTHER" id="PTHR23090">
    <property type="entry name" value="NH 3 /GLUTAMINE-DEPENDENT NAD + SYNTHETASE"/>
    <property type="match status" value="1"/>
</dbReference>
<evidence type="ECO:0000313" key="13">
    <source>
        <dbReference type="Proteomes" id="UP000663829"/>
    </source>
</evidence>
<dbReference type="CDD" id="cd07570">
    <property type="entry name" value="GAT_Gln-NAD-synth"/>
    <property type="match status" value="1"/>
</dbReference>
<keyword evidence="13" id="KW-1185">Reference proteome</keyword>
<gene>
    <name evidence="10" type="ORF">GPM918_LOCUS25762</name>
    <name evidence="9" type="ORF">OVA965_LOCUS23727</name>
    <name evidence="12" type="ORF">SRO942_LOCUS25799</name>
    <name evidence="11" type="ORF">TMI583_LOCUS24447</name>
</gene>
<dbReference type="Proteomes" id="UP000682733">
    <property type="component" value="Unassembled WGS sequence"/>
</dbReference>
<evidence type="ECO:0000256" key="7">
    <source>
        <dbReference type="PIRNR" id="PIRNR006630"/>
    </source>
</evidence>
<dbReference type="EMBL" id="CAJNOQ010010111">
    <property type="protein sequence ID" value="CAF1243235.1"/>
    <property type="molecule type" value="Genomic_DNA"/>
</dbReference>
<dbReference type="PROSITE" id="PS50263">
    <property type="entry name" value="CN_HYDROLASE"/>
    <property type="match status" value="1"/>
</dbReference>
<dbReference type="OrthoDB" id="2020662at2759"/>
<evidence type="ECO:0000313" key="10">
    <source>
        <dbReference type="EMBL" id="CAF1243235.1"/>
    </source>
</evidence>
<comment type="pathway">
    <text evidence="1 7">Cofactor biosynthesis; NAD(+) biosynthesis; NAD(+) from deamido-NAD(+) (L-Gln route): step 1/1.</text>
</comment>
<evidence type="ECO:0000313" key="12">
    <source>
        <dbReference type="EMBL" id="CAF4007450.1"/>
    </source>
</evidence>
<dbReference type="InterPro" id="IPR014445">
    <property type="entry name" value="Gln-dep_NAD_synthase"/>
</dbReference>
<evidence type="ECO:0000256" key="3">
    <source>
        <dbReference type="ARBA" id="ARBA00012743"/>
    </source>
</evidence>
<keyword evidence="7" id="KW-0067">ATP-binding</keyword>
<feature type="domain" description="CN hydrolase" evidence="8">
    <location>
        <begin position="5"/>
        <end position="273"/>
    </location>
</feature>
<dbReference type="GO" id="GO:0005524">
    <property type="term" value="F:ATP binding"/>
    <property type="evidence" value="ECO:0007669"/>
    <property type="project" value="UniProtKB-UniRule"/>
</dbReference>
<dbReference type="EMBL" id="CAJNOK010013974">
    <property type="protein sequence ID" value="CAF1195531.1"/>
    <property type="molecule type" value="Genomic_DNA"/>
</dbReference>
<accession>A0A814ZJL4</accession>
<organism evidence="10 13">
    <name type="scientific">Didymodactylos carnosus</name>
    <dbReference type="NCBI Taxonomy" id="1234261"/>
    <lineage>
        <taxon>Eukaryota</taxon>
        <taxon>Metazoa</taxon>
        <taxon>Spiralia</taxon>
        <taxon>Gnathifera</taxon>
        <taxon>Rotifera</taxon>
        <taxon>Eurotatoria</taxon>
        <taxon>Bdelloidea</taxon>
        <taxon>Philodinida</taxon>
        <taxon>Philodinidae</taxon>
        <taxon>Didymodactylos</taxon>
    </lineage>
</organism>
<evidence type="ECO:0000256" key="4">
    <source>
        <dbReference type="ARBA" id="ARBA00017309"/>
    </source>
</evidence>
<dbReference type="EC" id="6.3.5.1" evidence="3 7"/>
<protein>
    <recommendedName>
        <fullName evidence="4 7">Glutamine-dependent NAD(+) synthetase</fullName>
        <ecNumber evidence="3 7">6.3.5.1</ecNumber>
    </recommendedName>
    <alternativeName>
        <fullName evidence="6 7">NAD(+) synthase [glutamine-hydrolyzing]</fullName>
    </alternativeName>
</protein>
<dbReference type="GO" id="GO:0004359">
    <property type="term" value="F:glutaminase activity"/>
    <property type="evidence" value="ECO:0007669"/>
    <property type="project" value="InterPro"/>
</dbReference>
<evidence type="ECO:0000256" key="1">
    <source>
        <dbReference type="ARBA" id="ARBA00005188"/>
    </source>
</evidence>
<dbReference type="UniPathway" id="UPA00253">
    <property type="reaction ID" value="UER00334"/>
</dbReference>
<dbReference type="Proteomes" id="UP000681722">
    <property type="component" value="Unassembled WGS sequence"/>
</dbReference>
<sequence>MGRKLCVSVCSLNQWSLDFQGNYVRILDSIRQAKLFQSQYRSGPELEICGYSCDDYFYESDTYLHSWQVLTRLLLETTTNNIICDIGMPVIHRNLAYNCRVIILNGKILFIRPKQVLCDEGNYKERRWFSPWTKDRQIEEYQLPRFVQEHIKQQTCPIGDAILQTNDTQIGFESADELLSPKSCHVNLYLDGCELISNSSSKHFRLRKTLIDDINKATEKCGGVYLLSNMRGCDGDRLYFDGITVISSNGQLIQHGSQFSLQECEVRSAIIDLEDIRSYRLSKRSYQSQGTNSDAYPRIRVEFSLSAQHDVFIPVSPPMEWKSVTKEEEIALGPACWLWDYLRRSQANGFFLALSGGVDSTSVACIVFSMCYLVFMEIERQGTNQSNDVLRDLRRIVNDINYRPRSPQELCSKLLVTCFMQHSNNNSELSKTHATNLSSEIGSGL</sequence>
<proteinExistence type="inferred from homology"/>
<name>A0A814ZJL4_9BILA</name>
<keyword evidence="7" id="KW-0547">Nucleotide-binding</keyword>
<comment type="similarity">
    <text evidence="2 7">In the C-terminal section; belongs to the NAD synthetase family.</text>
</comment>
<dbReference type="EMBL" id="CAJOBC010011265">
    <property type="protein sequence ID" value="CAF4007450.1"/>
    <property type="molecule type" value="Genomic_DNA"/>
</dbReference>
<dbReference type="AlphaFoldDB" id="A0A814ZJL4"/>
<evidence type="ECO:0000256" key="6">
    <source>
        <dbReference type="ARBA" id="ARBA00030681"/>
    </source>
</evidence>
<reference evidence="10" key="1">
    <citation type="submission" date="2021-02" db="EMBL/GenBank/DDBJ databases">
        <authorList>
            <person name="Nowell W R."/>
        </authorList>
    </citation>
    <scope>NUCLEOTIDE SEQUENCE</scope>
</reference>
<evidence type="ECO:0000256" key="5">
    <source>
        <dbReference type="ARBA" id="ARBA00022598"/>
    </source>
</evidence>
<evidence type="ECO:0000313" key="9">
    <source>
        <dbReference type="EMBL" id="CAF1195531.1"/>
    </source>
</evidence>
<dbReference type="Gene3D" id="3.40.50.620">
    <property type="entry name" value="HUPs"/>
    <property type="match status" value="1"/>
</dbReference>
<evidence type="ECO:0000313" key="11">
    <source>
        <dbReference type="EMBL" id="CAF4005777.1"/>
    </source>
</evidence>
<dbReference type="Pfam" id="PF00795">
    <property type="entry name" value="CN_hydrolase"/>
    <property type="match status" value="1"/>
</dbReference>
<comment type="catalytic activity">
    <reaction evidence="7">
        <text>deamido-NAD(+) + L-glutamine + ATP + H2O = L-glutamate + AMP + diphosphate + NAD(+) + H(+)</text>
        <dbReference type="Rhea" id="RHEA:24384"/>
        <dbReference type="ChEBI" id="CHEBI:15377"/>
        <dbReference type="ChEBI" id="CHEBI:15378"/>
        <dbReference type="ChEBI" id="CHEBI:29985"/>
        <dbReference type="ChEBI" id="CHEBI:30616"/>
        <dbReference type="ChEBI" id="CHEBI:33019"/>
        <dbReference type="ChEBI" id="CHEBI:57540"/>
        <dbReference type="ChEBI" id="CHEBI:58359"/>
        <dbReference type="ChEBI" id="CHEBI:58437"/>
        <dbReference type="ChEBI" id="CHEBI:456215"/>
        <dbReference type="EC" id="6.3.5.1"/>
    </reaction>
</comment>
<dbReference type="InterPro" id="IPR014729">
    <property type="entry name" value="Rossmann-like_a/b/a_fold"/>
</dbReference>
<dbReference type="SUPFAM" id="SSF52402">
    <property type="entry name" value="Adenine nucleotide alpha hydrolases-like"/>
    <property type="match status" value="1"/>
</dbReference>
<evidence type="ECO:0000256" key="2">
    <source>
        <dbReference type="ARBA" id="ARBA00007145"/>
    </source>
</evidence>
<dbReference type="Proteomes" id="UP000677228">
    <property type="component" value="Unassembled WGS sequence"/>
</dbReference>
<dbReference type="InterPro" id="IPR036526">
    <property type="entry name" value="C-N_Hydrolase_sf"/>
</dbReference>
<dbReference type="GO" id="GO:0009435">
    <property type="term" value="P:NAD+ biosynthetic process"/>
    <property type="evidence" value="ECO:0007669"/>
    <property type="project" value="UniProtKB-UniRule"/>
</dbReference>
<comment type="caution">
    <text evidence="10">The sequence shown here is derived from an EMBL/GenBank/DDBJ whole genome shotgun (WGS) entry which is preliminary data.</text>
</comment>
<dbReference type="PIRSF" id="PIRSF006630">
    <property type="entry name" value="NADS_GAT"/>
    <property type="match status" value="1"/>
</dbReference>
<dbReference type="Gene3D" id="3.60.110.10">
    <property type="entry name" value="Carbon-nitrogen hydrolase"/>
    <property type="match status" value="1"/>
</dbReference>
<dbReference type="PANTHER" id="PTHR23090:SF9">
    <property type="entry name" value="GLUTAMINE-DEPENDENT NAD(+) SYNTHETASE"/>
    <property type="match status" value="1"/>
</dbReference>
<keyword evidence="7" id="KW-0520">NAD</keyword>
<dbReference type="SUPFAM" id="SSF56317">
    <property type="entry name" value="Carbon-nitrogen hydrolase"/>
    <property type="match status" value="1"/>
</dbReference>
<dbReference type="GO" id="GO:0005737">
    <property type="term" value="C:cytoplasm"/>
    <property type="evidence" value="ECO:0007669"/>
    <property type="project" value="InterPro"/>
</dbReference>
<dbReference type="GO" id="GO:0003952">
    <property type="term" value="F:NAD+ synthase (glutamine-hydrolyzing) activity"/>
    <property type="evidence" value="ECO:0007669"/>
    <property type="project" value="UniProtKB-UniRule"/>
</dbReference>
<keyword evidence="5 7" id="KW-0436">Ligase</keyword>
<dbReference type="Proteomes" id="UP000663829">
    <property type="component" value="Unassembled WGS sequence"/>
</dbReference>
<dbReference type="EMBL" id="CAJOBA010035503">
    <property type="protein sequence ID" value="CAF4005777.1"/>
    <property type="molecule type" value="Genomic_DNA"/>
</dbReference>
<dbReference type="InterPro" id="IPR003694">
    <property type="entry name" value="NAD_synthase"/>
</dbReference>